<organism evidence="4 5">
    <name type="scientific">Candidatus Clostridium helianthi</name>
    <dbReference type="NCBI Taxonomy" id="3381660"/>
    <lineage>
        <taxon>Bacteria</taxon>
        <taxon>Bacillati</taxon>
        <taxon>Bacillota</taxon>
        <taxon>Clostridia</taxon>
        <taxon>Eubacteriales</taxon>
        <taxon>Clostridiaceae</taxon>
        <taxon>Clostridium</taxon>
    </lineage>
</organism>
<evidence type="ECO:0000313" key="4">
    <source>
        <dbReference type="EMBL" id="MFL0165265.1"/>
    </source>
</evidence>
<feature type="domain" description="NADH:flavin oxidoreductase/NADH oxidase N-terminal" evidence="3">
    <location>
        <begin position="4"/>
        <end position="335"/>
    </location>
</feature>
<keyword evidence="1" id="KW-0285">Flavoprotein</keyword>
<gene>
    <name evidence="4" type="ORF">ACJDTP_09325</name>
</gene>
<evidence type="ECO:0000256" key="1">
    <source>
        <dbReference type="ARBA" id="ARBA00022630"/>
    </source>
</evidence>
<dbReference type="Pfam" id="PF00724">
    <property type="entry name" value="Oxidored_FMN"/>
    <property type="match status" value="1"/>
</dbReference>
<dbReference type="SUPFAM" id="SSF51395">
    <property type="entry name" value="FMN-linked oxidoreductases"/>
    <property type="match status" value="1"/>
</dbReference>
<comment type="caution">
    <text evidence="4">The sequence shown here is derived from an EMBL/GenBank/DDBJ whole genome shotgun (WGS) entry which is preliminary data.</text>
</comment>
<dbReference type="PANTHER" id="PTHR43656">
    <property type="entry name" value="BINDING OXIDOREDUCTASE, PUTATIVE (AFU_ORTHOLOGUE AFUA_2G08260)-RELATED"/>
    <property type="match status" value="1"/>
</dbReference>
<dbReference type="CDD" id="cd02803">
    <property type="entry name" value="OYE_like_FMN_family"/>
    <property type="match status" value="1"/>
</dbReference>
<keyword evidence="2" id="KW-0560">Oxidoreductase</keyword>
<sequence length="375" mass="41603">MKNLFDITTVNGMKLKNRFFRAAIGEGLADDNGHITDELFSVYKELAKGGVGTIFTGITRIEKDEVPDQGAMAIYDDSFILEYKRLTDIIHKYDSNVVMQIAYGGSHSHSPHLSSKIWGPSAIKEESSGIVPTEMTKTDIKYLIDSYTKAAARAKAAGFDGVELHAAHGYLLSQFLCPHYNNRTDEYGGSIENRARIILEVYTEIRKEVGPDFPILIKINSEDFMEDGLTKEESITVCRMLAEVGIDAIEVSGANSSSPNVIAKNLGSVRTKIAGSKEKESYFKDHAIQLANEISVPIILTGGNRHIEVMEDILKNSNISYFGLGRPLICEPNLINIWVETNEKSPKCVSCNKCFGTYGKTCVFNQRKQDNIILK</sequence>
<name>A0ABW8S4U0_9CLOT</name>
<proteinExistence type="predicted"/>
<reference evidence="4 5" key="1">
    <citation type="submission" date="2024-11" db="EMBL/GenBank/DDBJ databases">
        <authorList>
            <person name="Heng Y.C."/>
            <person name="Lim A.C.H."/>
            <person name="Lee J.K.Y."/>
            <person name="Kittelmann S."/>
        </authorList>
    </citation>
    <scope>NUCLEOTIDE SEQUENCE [LARGE SCALE GENOMIC DNA]</scope>
    <source>
        <strain evidence="4 5">WILCCON 0112</strain>
    </source>
</reference>
<evidence type="ECO:0000256" key="2">
    <source>
        <dbReference type="ARBA" id="ARBA00023002"/>
    </source>
</evidence>
<dbReference type="InterPro" id="IPR001155">
    <property type="entry name" value="OxRdtase_FMN_N"/>
</dbReference>
<protein>
    <submittedName>
        <fullName evidence="4">NADH:flavin oxidoreductase</fullName>
    </submittedName>
</protein>
<dbReference type="Proteomes" id="UP001623600">
    <property type="component" value="Unassembled WGS sequence"/>
</dbReference>
<evidence type="ECO:0000259" key="3">
    <source>
        <dbReference type="Pfam" id="PF00724"/>
    </source>
</evidence>
<dbReference type="InterPro" id="IPR013785">
    <property type="entry name" value="Aldolase_TIM"/>
</dbReference>
<dbReference type="InterPro" id="IPR051799">
    <property type="entry name" value="NADH_flavin_oxidoreductase"/>
</dbReference>
<dbReference type="EMBL" id="JBJIAB010000009">
    <property type="protein sequence ID" value="MFL0165265.1"/>
    <property type="molecule type" value="Genomic_DNA"/>
</dbReference>
<dbReference type="RefSeq" id="WP_406761000.1">
    <property type="nucleotide sequence ID" value="NZ_JBJIAB010000009.1"/>
</dbReference>
<accession>A0ABW8S4U0</accession>
<keyword evidence="5" id="KW-1185">Reference proteome</keyword>
<dbReference type="Gene3D" id="3.20.20.70">
    <property type="entry name" value="Aldolase class I"/>
    <property type="match status" value="1"/>
</dbReference>
<evidence type="ECO:0000313" key="5">
    <source>
        <dbReference type="Proteomes" id="UP001623600"/>
    </source>
</evidence>
<dbReference type="PANTHER" id="PTHR43656:SF2">
    <property type="entry name" value="BINDING OXIDOREDUCTASE, PUTATIVE (AFU_ORTHOLOGUE AFUA_2G08260)-RELATED"/>
    <property type="match status" value="1"/>
</dbReference>